<accession>A0A6J6SVW3</accession>
<proteinExistence type="predicted"/>
<protein>
    <submittedName>
        <fullName evidence="1">Unannotated protein</fullName>
    </submittedName>
</protein>
<reference evidence="1" key="1">
    <citation type="submission" date="2020-05" db="EMBL/GenBank/DDBJ databases">
        <authorList>
            <person name="Chiriac C."/>
            <person name="Salcher M."/>
            <person name="Ghai R."/>
            <person name="Kavagutti S V."/>
        </authorList>
    </citation>
    <scope>NUCLEOTIDE SEQUENCE</scope>
</reference>
<evidence type="ECO:0000313" key="1">
    <source>
        <dbReference type="EMBL" id="CAB4738855.1"/>
    </source>
</evidence>
<dbReference type="AlphaFoldDB" id="A0A6J6SVW3"/>
<dbReference type="EMBL" id="CAEZYQ010000007">
    <property type="protein sequence ID" value="CAB4738855.1"/>
    <property type="molecule type" value="Genomic_DNA"/>
</dbReference>
<sequence>MRRAAAVGVMAAVVLAGTSPAAGTWSDAAIVTGKTLTTTSLTTAPLDCEEVTVLLANSARIYWTPSTSPASLVYTARIVGSGANLDVTDNSSVVLTPSLLSTLFGTTVTVRVTGTLPGNPREVGWITQADEQVAVGPAGLIVNCA</sequence>
<organism evidence="1">
    <name type="scientific">freshwater metagenome</name>
    <dbReference type="NCBI Taxonomy" id="449393"/>
    <lineage>
        <taxon>unclassified sequences</taxon>
        <taxon>metagenomes</taxon>
        <taxon>ecological metagenomes</taxon>
    </lineage>
</organism>
<gene>
    <name evidence="1" type="ORF">UFOPK2761_01108</name>
</gene>
<name>A0A6J6SVW3_9ZZZZ</name>